<dbReference type="GO" id="GO:0009055">
    <property type="term" value="F:electron transfer activity"/>
    <property type="evidence" value="ECO:0007669"/>
    <property type="project" value="InterPro"/>
</dbReference>
<gene>
    <name evidence="8" type="primary">qcrB_2</name>
    <name evidence="8" type="ORF">GALL_258030</name>
</gene>
<feature type="transmembrane region" description="Helical" evidence="5">
    <location>
        <begin position="36"/>
        <end position="58"/>
    </location>
</feature>
<dbReference type="PANTHER" id="PTHR19271:SF16">
    <property type="entry name" value="CYTOCHROME B"/>
    <property type="match status" value="1"/>
</dbReference>
<dbReference type="GO" id="GO:0046872">
    <property type="term" value="F:metal ion binding"/>
    <property type="evidence" value="ECO:0007669"/>
    <property type="project" value="UniProtKB-KW"/>
</dbReference>
<dbReference type="GO" id="GO:0051536">
    <property type="term" value="F:iron-sulfur cluster binding"/>
    <property type="evidence" value="ECO:0007669"/>
    <property type="project" value="UniProtKB-KW"/>
</dbReference>
<keyword evidence="4" id="KW-0411">Iron-sulfur</keyword>
<evidence type="ECO:0000256" key="1">
    <source>
        <dbReference type="ARBA" id="ARBA00022723"/>
    </source>
</evidence>
<keyword evidence="3" id="KW-0408">Iron</keyword>
<feature type="domain" description="4Fe-4S ferredoxin-type" evidence="7">
    <location>
        <begin position="329"/>
        <end position="358"/>
    </location>
</feature>
<feature type="domain" description="Cytochrome b/b6 N-terminal region profile" evidence="6">
    <location>
        <begin position="1"/>
        <end position="215"/>
    </location>
</feature>
<dbReference type="PROSITE" id="PS00198">
    <property type="entry name" value="4FE4S_FER_1"/>
    <property type="match status" value="2"/>
</dbReference>
<evidence type="ECO:0000313" key="8">
    <source>
        <dbReference type="EMBL" id="OIQ92287.1"/>
    </source>
</evidence>
<evidence type="ECO:0000256" key="2">
    <source>
        <dbReference type="ARBA" id="ARBA00023002"/>
    </source>
</evidence>
<dbReference type="SUPFAM" id="SSF81342">
    <property type="entry name" value="Transmembrane di-heme cytochromes"/>
    <property type="match status" value="1"/>
</dbReference>
<dbReference type="InterPro" id="IPR016174">
    <property type="entry name" value="Di-haem_cyt_TM"/>
</dbReference>
<dbReference type="InterPro" id="IPR027387">
    <property type="entry name" value="Cytb/b6-like_sf"/>
</dbReference>
<evidence type="ECO:0000259" key="6">
    <source>
        <dbReference type="PROSITE" id="PS51002"/>
    </source>
</evidence>
<dbReference type="GO" id="GO:0016491">
    <property type="term" value="F:oxidoreductase activity"/>
    <property type="evidence" value="ECO:0007669"/>
    <property type="project" value="UniProtKB-KW"/>
</dbReference>
<dbReference type="Gene3D" id="1.20.810.10">
    <property type="entry name" value="Cytochrome Bc1 Complex, Chain C"/>
    <property type="match status" value="1"/>
</dbReference>
<reference evidence="8" key="1">
    <citation type="submission" date="2016-10" db="EMBL/GenBank/DDBJ databases">
        <title>Sequence of Gallionella enrichment culture.</title>
        <authorList>
            <person name="Poehlein A."/>
            <person name="Muehling M."/>
            <person name="Daniel R."/>
        </authorList>
    </citation>
    <scope>NUCLEOTIDE SEQUENCE</scope>
</reference>
<evidence type="ECO:0000256" key="5">
    <source>
        <dbReference type="SAM" id="Phobius"/>
    </source>
</evidence>
<keyword evidence="5" id="KW-0812">Transmembrane</keyword>
<dbReference type="Pfam" id="PF00033">
    <property type="entry name" value="Cytochrome_B"/>
    <property type="match status" value="1"/>
</dbReference>
<feature type="transmembrane region" description="Helical" evidence="5">
    <location>
        <begin position="180"/>
        <end position="203"/>
    </location>
</feature>
<keyword evidence="5" id="KW-0472">Membrane</keyword>
<dbReference type="InterPro" id="IPR017896">
    <property type="entry name" value="4Fe4S_Fe-S-bd"/>
</dbReference>
<dbReference type="PROSITE" id="PS51379">
    <property type="entry name" value="4FE4S_FER_2"/>
    <property type="match status" value="2"/>
</dbReference>
<evidence type="ECO:0000256" key="4">
    <source>
        <dbReference type="ARBA" id="ARBA00023014"/>
    </source>
</evidence>
<feature type="transmembrane region" description="Helical" evidence="5">
    <location>
        <begin position="215"/>
        <end position="235"/>
    </location>
</feature>
<dbReference type="Gene3D" id="3.30.70.20">
    <property type="match status" value="1"/>
</dbReference>
<feature type="transmembrane region" description="Helical" evidence="5">
    <location>
        <begin position="255"/>
        <end position="284"/>
    </location>
</feature>
<dbReference type="InterPro" id="IPR005797">
    <property type="entry name" value="Cyt_b/b6_N"/>
</dbReference>
<protein>
    <submittedName>
        <fullName evidence="8">Menaquinol-cytochrome c reductase cytochrome b subunit</fullName>
    </submittedName>
</protein>
<keyword evidence="5" id="KW-1133">Transmembrane helix</keyword>
<dbReference type="Pfam" id="PF02662">
    <property type="entry name" value="FlpD"/>
    <property type="match status" value="1"/>
</dbReference>
<dbReference type="AlphaFoldDB" id="A0A1J5RJX5"/>
<accession>A0A1J5RJX5</accession>
<evidence type="ECO:0000259" key="7">
    <source>
        <dbReference type="PROSITE" id="PS51379"/>
    </source>
</evidence>
<name>A0A1J5RJX5_9ZZZZ</name>
<feature type="transmembrane region" description="Helical" evidence="5">
    <location>
        <begin position="119"/>
        <end position="141"/>
    </location>
</feature>
<dbReference type="SUPFAM" id="SSF54862">
    <property type="entry name" value="4Fe-4S ferredoxins"/>
    <property type="match status" value="1"/>
</dbReference>
<dbReference type="EMBL" id="MLJW01000236">
    <property type="protein sequence ID" value="OIQ92287.1"/>
    <property type="molecule type" value="Genomic_DNA"/>
</dbReference>
<dbReference type="PANTHER" id="PTHR19271">
    <property type="entry name" value="CYTOCHROME B"/>
    <property type="match status" value="1"/>
</dbReference>
<keyword evidence="2" id="KW-0560">Oxidoreductase</keyword>
<sequence>MNSSDPSRSIGTLVCRRIDHVFDAVLGPVNNPWRHLGALGFLFLWLIVASGLYLYGVFDTSVIGAYRSVAWLSREQWYLGGMLRSLHRYAADAFVAVTLLHLLREFLLGRYSGFRRYSWLTGVPLLWFAYTAGIVGFWLGWDRLAQFSALAMAEWLDRLPLFAMPLTRNFLTNAAVSDRLFSLFVFVHIGVPLLLLFGLWFHVRRISRAEVFPKPALAACSLLALLVLALVHPVVSQGPADLSRVPGPLALDWFYLFLHPLMYAVSPGALWTLVAAVTLFLLALPALQRPAAPIAQVHPDACSGCRRCADDCPYAAIAMAPHPDRPGRELARVDSDLCASCGICAGSCPSSTPFRGDRTLVTGIDMPQLPLVQLRRSLDEQLAAMSGENRIVVFGCDCGARVDALAGSGLARLSLICAGMLPPSFVEYALRGGAAGVLVAGCRVGGCAFRLGNRWTEERLHGVREPRLRAGVGPDQLCLAWADRGEEGALARTLVEFRAALAAPLIRISTRD</sequence>
<evidence type="ECO:0000256" key="3">
    <source>
        <dbReference type="ARBA" id="ARBA00023004"/>
    </source>
</evidence>
<dbReference type="GO" id="GO:0022904">
    <property type="term" value="P:respiratory electron transport chain"/>
    <property type="evidence" value="ECO:0007669"/>
    <property type="project" value="InterPro"/>
</dbReference>
<dbReference type="InterPro" id="IPR017900">
    <property type="entry name" value="4Fe4S_Fe_S_CS"/>
</dbReference>
<keyword evidence="1" id="KW-0479">Metal-binding</keyword>
<organism evidence="8">
    <name type="scientific">mine drainage metagenome</name>
    <dbReference type="NCBI Taxonomy" id="410659"/>
    <lineage>
        <taxon>unclassified sequences</taxon>
        <taxon>metagenomes</taxon>
        <taxon>ecological metagenomes</taxon>
    </lineage>
</organism>
<dbReference type="GO" id="GO:0016020">
    <property type="term" value="C:membrane"/>
    <property type="evidence" value="ECO:0007669"/>
    <property type="project" value="InterPro"/>
</dbReference>
<comment type="caution">
    <text evidence="8">The sequence shown here is derived from an EMBL/GenBank/DDBJ whole genome shotgun (WGS) entry which is preliminary data.</text>
</comment>
<dbReference type="PROSITE" id="PS51002">
    <property type="entry name" value="CYTB_NTER"/>
    <property type="match status" value="1"/>
</dbReference>
<feature type="domain" description="4Fe-4S ferredoxin-type" evidence="7">
    <location>
        <begin position="293"/>
        <end position="322"/>
    </location>
</feature>
<dbReference type="InterPro" id="IPR003813">
    <property type="entry name" value="MvhD/FlpD"/>
</dbReference>
<proteinExistence type="predicted"/>
<dbReference type="Pfam" id="PF12838">
    <property type="entry name" value="Fer4_7"/>
    <property type="match status" value="1"/>
</dbReference>